<gene>
    <name evidence="3" type="ORF">CFIMG_006976RA</name>
</gene>
<comment type="caution">
    <text evidence="3">The sequence shown here is derived from an EMBL/GenBank/DDBJ whole genome shotgun (WGS) entry which is preliminary data.</text>
</comment>
<feature type="compositionally biased region" description="Basic residues" evidence="2">
    <location>
        <begin position="533"/>
        <end position="554"/>
    </location>
</feature>
<evidence type="ECO:0000256" key="2">
    <source>
        <dbReference type="SAM" id="MobiDB-lite"/>
    </source>
</evidence>
<reference evidence="3 4" key="2">
    <citation type="journal article" date="2013" name="IMA Fungus">
        <title>IMA Genome-F 1: Ceratocystis fimbriata: Draft nuclear genome sequence for the plant pathogen, Ceratocystis fimbriata.</title>
        <authorList>
            <person name="Wilken P.M."/>
            <person name="Steenkamp E.T."/>
            <person name="Wingfield M.J."/>
            <person name="de Beer Z.W."/>
            <person name="Wingfield B.D."/>
        </authorList>
    </citation>
    <scope>NUCLEOTIDE SEQUENCE [LARGE SCALE GENOMIC DNA]</scope>
    <source>
        <strain evidence="3 4">CBS 114723</strain>
    </source>
</reference>
<keyword evidence="4" id="KW-1185">Reference proteome</keyword>
<protein>
    <recommendedName>
        <fullName evidence="5">Reticulocyte-binding protein 2-like protein a</fullName>
    </recommendedName>
</protein>
<feature type="compositionally biased region" description="Basic and acidic residues" evidence="2">
    <location>
        <begin position="523"/>
        <end position="532"/>
    </location>
</feature>
<accession>A0A2C5W1S4</accession>
<keyword evidence="1" id="KW-0175">Coiled coil</keyword>
<feature type="region of interest" description="Disordered" evidence="2">
    <location>
        <begin position="522"/>
        <end position="592"/>
    </location>
</feature>
<feature type="compositionally biased region" description="Low complexity" evidence="2">
    <location>
        <begin position="171"/>
        <end position="180"/>
    </location>
</feature>
<dbReference type="EMBL" id="APWK03000211">
    <property type="protein sequence ID" value="PHH49389.1"/>
    <property type="molecule type" value="Genomic_DNA"/>
</dbReference>
<evidence type="ECO:0008006" key="5">
    <source>
        <dbReference type="Google" id="ProtNLM"/>
    </source>
</evidence>
<feature type="compositionally biased region" description="Basic residues" evidence="2">
    <location>
        <begin position="161"/>
        <end position="170"/>
    </location>
</feature>
<organism evidence="3 4">
    <name type="scientific">Ceratocystis fimbriata CBS 114723</name>
    <dbReference type="NCBI Taxonomy" id="1035309"/>
    <lineage>
        <taxon>Eukaryota</taxon>
        <taxon>Fungi</taxon>
        <taxon>Dikarya</taxon>
        <taxon>Ascomycota</taxon>
        <taxon>Pezizomycotina</taxon>
        <taxon>Sordariomycetes</taxon>
        <taxon>Hypocreomycetidae</taxon>
        <taxon>Microascales</taxon>
        <taxon>Ceratocystidaceae</taxon>
        <taxon>Ceratocystis</taxon>
    </lineage>
</organism>
<proteinExistence type="predicted"/>
<feature type="region of interest" description="Disordered" evidence="2">
    <location>
        <begin position="159"/>
        <end position="195"/>
    </location>
</feature>
<dbReference type="Proteomes" id="UP000222788">
    <property type="component" value="Unassembled WGS sequence"/>
</dbReference>
<sequence>MSHYTSDSDSDKYVKSRHHRRTHNRNDGYFYDLSPSRFHQTGPTDIVYTSDEDDDSEIDCFKSTERWHSGRHSPVPPPIPHFASETPVVYNTVVNNKFSDDEHSSHDRHYPAQRKPIIHNGHQDRSQFYTQHQNPNLGYPPNTSFINVSHQEMVPLSYHEPRHHRPHSSHSCRSSSSSRRSCSRHSPHHLTVKLDDQGTFEKYKVDSQKLEEALMHERHALEERIRLEKMAMKDRMDAATSSLELERLRREQEEQRDAARREKERLEAEELRLARQKLNEIERERERIEDERRRTESANLHCAQEELKAINLRREKELEEKRRKEEENLRRAKETLDELNRRKEAEEAEKRLAESLELRRRKEAEAAEREQKERKDIENRAIEQYKLKEADRIRLEAEEKERIDREVKRGLEERLAASGLDSKTIASIVSGKKVDHECEHASDYKDYNSALTTYQDQYAGGYLAQPTYTRMHRSYISVETLIAFNINFLFDQDPNYIIITREVPEWERAYLWQHTSILRAGRSSHDETDQCHQKRHRSTSRGREHHRHHRRRSYSRVVKYKISDDTKEQAAHKRSHSKPRSPSLLMFLAGAR</sequence>
<feature type="compositionally biased region" description="Basic residues" evidence="2">
    <location>
        <begin position="181"/>
        <end position="191"/>
    </location>
</feature>
<feature type="region of interest" description="Disordered" evidence="2">
    <location>
        <begin position="1"/>
        <end position="36"/>
    </location>
</feature>
<feature type="compositionally biased region" description="Basic and acidic residues" evidence="2">
    <location>
        <begin position="561"/>
        <end position="571"/>
    </location>
</feature>
<name>A0A2C5W1S4_9PEZI</name>
<reference evidence="3 4" key="1">
    <citation type="journal article" date="2013" name="Fungal Biol.">
        <title>Analysis of microsatellite markers in the genome of the plant pathogen Ceratocystis fimbriata.</title>
        <authorList>
            <person name="Simpson M.C."/>
            <person name="Wilken P.M."/>
            <person name="Coetzee M.P."/>
            <person name="Wingfield M.J."/>
            <person name="Wingfield B.D."/>
        </authorList>
    </citation>
    <scope>NUCLEOTIDE SEQUENCE [LARGE SCALE GENOMIC DNA]</scope>
    <source>
        <strain evidence="3 4">CBS 114723</strain>
    </source>
</reference>
<dbReference type="AlphaFoldDB" id="A0A2C5W1S4"/>
<evidence type="ECO:0000313" key="4">
    <source>
        <dbReference type="Proteomes" id="UP000222788"/>
    </source>
</evidence>
<evidence type="ECO:0000313" key="3">
    <source>
        <dbReference type="EMBL" id="PHH49389.1"/>
    </source>
</evidence>
<dbReference type="OrthoDB" id="5242628at2759"/>
<feature type="coiled-coil region" evidence="1">
    <location>
        <begin position="238"/>
        <end position="380"/>
    </location>
</feature>
<evidence type="ECO:0000256" key="1">
    <source>
        <dbReference type="SAM" id="Coils"/>
    </source>
</evidence>